<keyword evidence="6" id="KW-0949">S-adenosyl-L-methionine</keyword>
<keyword evidence="3 8" id="KW-0963">Cytoplasm</keyword>
<evidence type="ECO:0000313" key="11">
    <source>
        <dbReference type="EMBL" id="CAK7218765.1"/>
    </source>
</evidence>
<dbReference type="Proteomes" id="UP001642482">
    <property type="component" value="Unassembled WGS sequence"/>
</dbReference>
<protein>
    <recommendedName>
        <fullName evidence="8">Arginine N-methyltransferase 2</fullName>
        <ecNumber evidence="8">2.1.1.-</ecNumber>
    </recommendedName>
</protein>
<organism evidence="11 12">
    <name type="scientific">Sporothrix eucalyptigena</name>
    <dbReference type="NCBI Taxonomy" id="1812306"/>
    <lineage>
        <taxon>Eukaryota</taxon>
        <taxon>Fungi</taxon>
        <taxon>Dikarya</taxon>
        <taxon>Ascomycota</taxon>
        <taxon>Pezizomycotina</taxon>
        <taxon>Sordariomycetes</taxon>
        <taxon>Sordariomycetidae</taxon>
        <taxon>Ophiostomatales</taxon>
        <taxon>Ophiostomataceae</taxon>
        <taxon>Sporothrix</taxon>
    </lineage>
</organism>
<dbReference type="PANTHER" id="PTHR32379">
    <property type="entry name" value="GUANIDINOACETATE N-METHYLTRANSFERASE"/>
    <property type="match status" value="1"/>
</dbReference>
<keyword evidence="4 8" id="KW-0489">Methyltransferase</keyword>
<dbReference type="InterPro" id="IPR051038">
    <property type="entry name" value="RMT2/GAMT_Mtase"/>
</dbReference>
<gene>
    <name evidence="11" type="primary">RMT2</name>
    <name evidence="11" type="ORF">SEUCBS140593_003663</name>
</gene>
<dbReference type="PROSITE" id="PS51559">
    <property type="entry name" value="SAM_RMT2"/>
    <property type="match status" value="1"/>
</dbReference>
<comment type="function">
    <text evidence="1 8">S-adenosyl-L-methionine-dependent protein-arginine N-methyltransferase that methylates the delta-nitrogen atom of arginine residues to form N5-methylarginine (type IV) in target proteins. Monomethylates ribosomal protein L12.</text>
</comment>
<feature type="region of interest" description="Disordered" evidence="9">
    <location>
        <begin position="141"/>
        <end position="197"/>
    </location>
</feature>
<dbReference type="Gene3D" id="3.40.50.150">
    <property type="entry name" value="Vaccinia Virus protein VP39"/>
    <property type="match status" value="1"/>
</dbReference>
<dbReference type="GO" id="GO:0019702">
    <property type="term" value="F:protein arginine N5-methyltransferase activity"/>
    <property type="evidence" value="ECO:0007669"/>
    <property type="project" value="UniProtKB-EC"/>
</dbReference>
<evidence type="ECO:0000256" key="4">
    <source>
        <dbReference type="ARBA" id="ARBA00022603"/>
    </source>
</evidence>
<comment type="similarity">
    <text evidence="8">Belongs to the class I-like SAM-binding methyltransferase superfamily. RMT2 methyltransferase family.</text>
</comment>
<comment type="subunit">
    <text evidence="2 8">Monomer.</text>
</comment>
<comment type="subcellular location">
    <subcellularLocation>
        <location evidence="8">Cytoplasm</location>
    </subcellularLocation>
    <subcellularLocation>
        <location evidence="8">Nucleus</location>
    </subcellularLocation>
</comment>
<evidence type="ECO:0000256" key="8">
    <source>
        <dbReference type="PIRNR" id="PIRNR038148"/>
    </source>
</evidence>
<dbReference type="GO" id="GO:0032259">
    <property type="term" value="P:methylation"/>
    <property type="evidence" value="ECO:0007669"/>
    <property type="project" value="UniProtKB-KW"/>
</dbReference>
<dbReference type="EC" id="2.1.1.-" evidence="8"/>
<evidence type="ECO:0000256" key="6">
    <source>
        <dbReference type="ARBA" id="ARBA00022691"/>
    </source>
</evidence>
<keyword evidence="5 8" id="KW-0808">Transferase</keyword>
<dbReference type="SUPFAM" id="SSF48403">
    <property type="entry name" value="Ankyrin repeat"/>
    <property type="match status" value="1"/>
</dbReference>
<dbReference type="InterPro" id="IPR029063">
    <property type="entry name" value="SAM-dependent_MTases_sf"/>
</dbReference>
<proteinExistence type="inferred from homology"/>
<dbReference type="InterPro" id="IPR026480">
    <property type="entry name" value="RMT2_dom"/>
</dbReference>
<evidence type="ECO:0000259" key="10">
    <source>
        <dbReference type="PROSITE" id="PS51559"/>
    </source>
</evidence>
<feature type="compositionally biased region" description="Acidic residues" evidence="9">
    <location>
        <begin position="141"/>
        <end position="161"/>
    </location>
</feature>
<feature type="domain" description="RMT2" evidence="10">
    <location>
        <begin position="193"/>
        <end position="451"/>
    </location>
</feature>
<accession>A0ABP0BI14</accession>
<evidence type="ECO:0000256" key="2">
    <source>
        <dbReference type="ARBA" id="ARBA00011245"/>
    </source>
</evidence>
<reference evidence="11 12" key="1">
    <citation type="submission" date="2024-01" db="EMBL/GenBank/DDBJ databases">
        <authorList>
            <person name="Allen C."/>
            <person name="Tagirdzhanova G."/>
        </authorList>
    </citation>
    <scope>NUCLEOTIDE SEQUENCE [LARGE SCALE GENOMIC DNA]</scope>
</reference>
<evidence type="ECO:0000256" key="9">
    <source>
        <dbReference type="SAM" id="MobiDB-lite"/>
    </source>
</evidence>
<dbReference type="EMBL" id="CAWUHD010000029">
    <property type="protein sequence ID" value="CAK7218765.1"/>
    <property type="molecule type" value="Genomic_DNA"/>
</dbReference>
<keyword evidence="7 8" id="KW-0539">Nucleus</keyword>
<dbReference type="SUPFAM" id="SSF53335">
    <property type="entry name" value="S-adenosyl-L-methionine-dependent methyltransferases"/>
    <property type="match status" value="1"/>
</dbReference>
<sequence length="451" mass="49447">MADIDDSLDARISFGCPVGVQAILRAAWRHDTDALKPLLDAPGKASCRDPETGETPLHAAIRSMGPKGEQEGDIEKDAAATKTVENLLFGGAIWNDVDTNNETPGCVAWRLNQKGLYDQLVRAGARAEMLFAILDGYQELESDGEEEEDEDEEMGEAETETGAEANDTNRHEEGAEVEEKAEKVTEEATAEPTADAIEETPYLESHLTLVDGKLVDAAGNGVMMDWETDIMRRSVDAMLSPADAEPAKEKRVLNIGFGLGIIDSMIAARQPARHHIIEAHPEVLARIDAASKNPEAAGDDHAAEFGAAWEAAGEEKSEGAHKVYRGRWQDICAKLLAEGELYDAIYFDTFGEDYSELRRFFTDYIPGLLDDNGVFGFFNGLGADRRVCYDVYTHVVEMHLSEAGLDVAWQDVEVPLTKDGLDTAGAGAWEGILRPYWTLEKYRLPICTFMG</sequence>
<feature type="compositionally biased region" description="Basic and acidic residues" evidence="9">
    <location>
        <begin position="167"/>
        <end position="186"/>
    </location>
</feature>
<comment type="caution">
    <text evidence="11">The sequence shown here is derived from an EMBL/GenBank/DDBJ whole genome shotgun (WGS) entry which is preliminary data.</text>
</comment>
<name>A0ABP0BI14_9PEZI</name>
<evidence type="ECO:0000256" key="5">
    <source>
        <dbReference type="ARBA" id="ARBA00022679"/>
    </source>
</evidence>
<dbReference type="InterPro" id="IPR036770">
    <property type="entry name" value="Ankyrin_rpt-contain_sf"/>
</dbReference>
<dbReference type="PIRSF" id="PIRSF038148">
    <property type="entry name" value="Arginine_N-mtfrase-2"/>
    <property type="match status" value="1"/>
</dbReference>
<dbReference type="InterPro" id="IPR017408">
    <property type="entry name" value="Arginine_N-MeTrfase_2"/>
</dbReference>
<dbReference type="PANTHER" id="PTHR32379:SF1">
    <property type="entry name" value="GUANIDINOACETATE N-METHYLTRANSFERASE"/>
    <property type="match status" value="1"/>
</dbReference>
<evidence type="ECO:0000256" key="7">
    <source>
        <dbReference type="ARBA" id="ARBA00023242"/>
    </source>
</evidence>
<keyword evidence="12" id="KW-1185">Reference proteome</keyword>
<evidence type="ECO:0000313" key="12">
    <source>
        <dbReference type="Proteomes" id="UP001642482"/>
    </source>
</evidence>
<dbReference type="Gene3D" id="1.25.40.20">
    <property type="entry name" value="Ankyrin repeat-containing domain"/>
    <property type="match status" value="1"/>
</dbReference>
<evidence type="ECO:0000256" key="1">
    <source>
        <dbReference type="ARBA" id="ARBA00002207"/>
    </source>
</evidence>
<evidence type="ECO:0000256" key="3">
    <source>
        <dbReference type="ARBA" id="ARBA00022490"/>
    </source>
</evidence>